<dbReference type="PANTHER" id="PTHR35807">
    <property type="entry name" value="TRANSCRIPTIONAL REGULATOR REDD-RELATED"/>
    <property type="match status" value="1"/>
</dbReference>
<dbReference type="SUPFAM" id="SSF46894">
    <property type="entry name" value="C-terminal effector domain of the bipartite response regulators"/>
    <property type="match status" value="1"/>
</dbReference>
<dbReference type="InterPro" id="IPR005158">
    <property type="entry name" value="BTAD"/>
</dbReference>
<dbReference type="InterPro" id="IPR016032">
    <property type="entry name" value="Sig_transdc_resp-reg_C-effctor"/>
</dbReference>
<dbReference type="PANTHER" id="PTHR35807:SF1">
    <property type="entry name" value="TRANSCRIPTIONAL REGULATOR REDD"/>
    <property type="match status" value="1"/>
</dbReference>
<keyword evidence="3" id="KW-0805">Transcription regulation</keyword>
<dbReference type="CDD" id="cd15831">
    <property type="entry name" value="BTAD"/>
    <property type="match status" value="1"/>
</dbReference>
<keyword evidence="6" id="KW-0802">TPR repeat</keyword>
<dbReference type="GO" id="GO:0003677">
    <property type="term" value="F:DNA binding"/>
    <property type="evidence" value="ECO:0007669"/>
    <property type="project" value="UniProtKB-UniRule"/>
</dbReference>
<dbReference type="Proteomes" id="UP000317940">
    <property type="component" value="Unassembled WGS sequence"/>
</dbReference>
<reference evidence="10 11" key="1">
    <citation type="submission" date="2019-06" db="EMBL/GenBank/DDBJ databases">
        <title>Sequencing the genomes of 1000 actinobacteria strains.</title>
        <authorList>
            <person name="Klenk H.-P."/>
        </authorList>
    </citation>
    <scope>NUCLEOTIDE SEQUENCE [LARGE SCALE GENOMIC DNA]</scope>
    <source>
        <strain evidence="10 11">DSM 44826</strain>
    </source>
</reference>
<proteinExistence type="inferred from homology"/>
<dbReference type="InterPro" id="IPR002182">
    <property type="entry name" value="NB-ARC"/>
</dbReference>
<comment type="caution">
    <text evidence="10">The sequence shown here is derived from an EMBL/GenBank/DDBJ whole genome shotgun (WGS) entry which is preliminary data.</text>
</comment>
<dbReference type="PRINTS" id="PR00364">
    <property type="entry name" value="DISEASERSIST"/>
</dbReference>
<keyword evidence="11" id="KW-1185">Reference proteome</keyword>
<gene>
    <name evidence="10" type="ORF">FHX73_12360</name>
</gene>
<dbReference type="EMBL" id="VIWT01000002">
    <property type="protein sequence ID" value="TWF91248.1"/>
    <property type="molecule type" value="Genomic_DNA"/>
</dbReference>
<evidence type="ECO:0000313" key="10">
    <source>
        <dbReference type="EMBL" id="TWF91248.1"/>
    </source>
</evidence>
<dbReference type="Gene3D" id="1.10.10.10">
    <property type="entry name" value="Winged helix-like DNA-binding domain superfamily/Winged helix DNA-binding domain"/>
    <property type="match status" value="1"/>
</dbReference>
<dbReference type="Gene3D" id="1.25.40.10">
    <property type="entry name" value="Tetratricopeptide repeat domain"/>
    <property type="match status" value="2"/>
</dbReference>
<feature type="DNA-binding region" description="OmpR/PhoB-type" evidence="7">
    <location>
        <begin position="1"/>
        <end position="88"/>
    </location>
</feature>
<name>A0A561TVW3_9ACTN</name>
<dbReference type="PROSITE" id="PS51755">
    <property type="entry name" value="OMPR_PHOB"/>
    <property type="match status" value="1"/>
</dbReference>
<dbReference type="Gene3D" id="3.40.50.300">
    <property type="entry name" value="P-loop containing nucleotide triphosphate hydrolases"/>
    <property type="match status" value="1"/>
</dbReference>
<dbReference type="SUPFAM" id="SSF52540">
    <property type="entry name" value="P-loop containing nucleoside triphosphate hydrolases"/>
    <property type="match status" value="1"/>
</dbReference>
<evidence type="ECO:0000256" key="6">
    <source>
        <dbReference type="PROSITE-ProRule" id="PRU00339"/>
    </source>
</evidence>
<evidence type="ECO:0000259" key="9">
    <source>
        <dbReference type="PROSITE" id="PS51755"/>
    </source>
</evidence>
<evidence type="ECO:0000256" key="4">
    <source>
        <dbReference type="ARBA" id="ARBA00023125"/>
    </source>
</evidence>
<evidence type="ECO:0000256" key="2">
    <source>
        <dbReference type="ARBA" id="ARBA00023012"/>
    </source>
</evidence>
<comment type="similarity">
    <text evidence="1">Belongs to the AfsR/DnrI/RedD regulatory family.</text>
</comment>
<dbReference type="Pfam" id="PF03704">
    <property type="entry name" value="BTAD"/>
    <property type="match status" value="1"/>
</dbReference>
<organism evidence="10 11">
    <name type="scientific">Kitasatospora viridis</name>
    <dbReference type="NCBI Taxonomy" id="281105"/>
    <lineage>
        <taxon>Bacteria</taxon>
        <taxon>Bacillati</taxon>
        <taxon>Actinomycetota</taxon>
        <taxon>Actinomycetes</taxon>
        <taxon>Kitasatosporales</taxon>
        <taxon>Streptomycetaceae</taxon>
        <taxon>Kitasatospora</taxon>
    </lineage>
</organism>
<evidence type="ECO:0000256" key="5">
    <source>
        <dbReference type="ARBA" id="ARBA00023163"/>
    </source>
</evidence>
<dbReference type="Pfam" id="PF13424">
    <property type="entry name" value="TPR_12"/>
    <property type="match status" value="2"/>
</dbReference>
<feature type="domain" description="OmpR/PhoB-type" evidence="9">
    <location>
        <begin position="1"/>
        <end position="88"/>
    </location>
</feature>
<dbReference type="AlphaFoldDB" id="A0A561TVW3"/>
<dbReference type="InterPro" id="IPR019734">
    <property type="entry name" value="TPR_rpt"/>
</dbReference>
<dbReference type="SMART" id="SM00028">
    <property type="entry name" value="TPR"/>
    <property type="match status" value="4"/>
</dbReference>
<dbReference type="InterPro" id="IPR036388">
    <property type="entry name" value="WH-like_DNA-bd_sf"/>
</dbReference>
<evidence type="ECO:0000256" key="1">
    <source>
        <dbReference type="ARBA" id="ARBA00005820"/>
    </source>
</evidence>
<dbReference type="GO" id="GO:0006355">
    <property type="term" value="P:regulation of DNA-templated transcription"/>
    <property type="evidence" value="ECO:0007669"/>
    <property type="project" value="InterPro"/>
</dbReference>
<dbReference type="InterPro" id="IPR001867">
    <property type="entry name" value="OmpR/PhoB-type_DNA-bd"/>
</dbReference>
<evidence type="ECO:0000256" key="8">
    <source>
        <dbReference type="SAM" id="MobiDB-lite"/>
    </source>
</evidence>
<dbReference type="SMART" id="SM01043">
    <property type="entry name" value="BTAD"/>
    <property type="match status" value="1"/>
</dbReference>
<sequence length="986" mass="107218">MLGPLRVHDGETEREVNAPRQRAVLAFLLLRRNETVLADVLCDAVWNGSPPKGARGTLQSYLVRLRQSLGPVAGARLVTRSLGYAFEAKPGEADIDRFERSCSEGLAASAGGRWADARSAFAAAESLWRGDLLSDVGELAGVAQEAVRLGELRLQAVEGRIEADLHLARHAEVLSELHTLVARHPLRERFTAQLMIALYRSSRQADALLVYRNAYRVLAEEIGVEPGPELRETHLRILSADAALSTARPSVAVLPEEDGTRTPSPDALPLPDPVVPSRRSAGGDQSAGRPPEAATDLVRIPAAKPRSRPAQLPSGTAGFVGRREELDQLDQLLETAGETRTVVISAVSGMAGVGKTALAVHWAHQVAGRFPDGQLYLNLRGFDPTHTPTAPAEALRSLLDALDVPRQRIPAGLDAQAALYRSLLADRRMLVLLDNVRDAEQVRSLLPGTPDCLVLITSRDRLTGLVAGVGAHPVPLDLLTVAEARDLLTRRLGAQRTAAEPDAVDEIIERCARLPLALAVVSARAASQPRLPLAATAADLRRLPDRLDALTTGDPVTDVRSVFSWSYRQLSEPSARLFRLLGLHPGPDLSAGAAASLAGFTPAQVRPLLSELARLHLINEPARGRYTLHDLLRVFADEQARTEESETDRRTVTRRMLDHYLQSAHRASSAVDPWREVITPVEPLAAVTVDGAESPSAEAAKAWFAAEFQVLMAAVQLAVDAGLDHHAWQLVWSIDPVLKGGDWQHWTVLQQLALQAAGRLGDAAAEGYSHRMLGASHLMLGRHREARAHLDQSIAIFRELGDDANQGYAHHMMDRLLEQQGRPEEALYHAELASARFQAGGDRRGQAIALNAVGWLHAQLGDYQAALEHCRQALQLQQALGFRRSEADSWDSIGFAHHHLGQHAEAVDCYRHALVIFRDLDFRFGEADTLTKLGDTHAATGDTDAARDTWTAALQIFTDIGHADAEQVRAKLHDLPTASREVPPTR</sequence>
<dbReference type="SMART" id="SM00862">
    <property type="entry name" value="Trans_reg_C"/>
    <property type="match status" value="1"/>
</dbReference>
<dbReference type="SUPFAM" id="SSF48452">
    <property type="entry name" value="TPR-like"/>
    <property type="match status" value="2"/>
</dbReference>
<evidence type="ECO:0000256" key="7">
    <source>
        <dbReference type="PROSITE-ProRule" id="PRU01091"/>
    </source>
</evidence>
<keyword evidence="5" id="KW-0804">Transcription</keyword>
<feature type="repeat" description="TPR" evidence="6">
    <location>
        <begin position="847"/>
        <end position="880"/>
    </location>
</feature>
<evidence type="ECO:0000313" key="11">
    <source>
        <dbReference type="Proteomes" id="UP000317940"/>
    </source>
</evidence>
<dbReference type="InterPro" id="IPR027417">
    <property type="entry name" value="P-loop_NTPase"/>
</dbReference>
<keyword evidence="4 7" id="KW-0238">DNA-binding</keyword>
<dbReference type="InterPro" id="IPR051677">
    <property type="entry name" value="AfsR-DnrI-RedD_regulator"/>
</dbReference>
<evidence type="ECO:0000256" key="3">
    <source>
        <dbReference type="ARBA" id="ARBA00023015"/>
    </source>
</evidence>
<keyword evidence="2" id="KW-0902">Two-component regulatory system</keyword>
<dbReference type="InterPro" id="IPR011990">
    <property type="entry name" value="TPR-like_helical_dom_sf"/>
</dbReference>
<dbReference type="PROSITE" id="PS50005">
    <property type="entry name" value="TPR"/>
    <property type="match status" value="1"/>
</dbReference>
<accession>A0A561TVW3</accession>
<feature type="region of interest" description="Disordered" evidence="8">
    <location>
        <begin position="249"/>
        <end position="294"/>
    </location>
</feature>
<dbReference type="GO" id="GO:0043531">
    <property type="term" value="F:ADP binding"/>
    <property type="evidence" value="ECO:0007669"/>
    <property type="project" value="InterPro"/>
</dbReference>
<dbReference type="GO" id="GO:0000160">
    <property type="term" value="P:phosphorelay signal transduction system"/>
    <property type="evidence" value="ECO:0007669"/>
    <property type="project" value="UniProtKB-KW"/>
</dbReference>
<dbReference type="Pfam" id="PF00931">
    <property type="entry name" value="NB-ARC"/>
    <property type="match status" value="1"/>
</dbReference>
<protein>
    <submittedName>
        <fullName evidence="10">DNA-binding SARP family transcriptional activator</fullName>
    </submittedName>
</protein>